<evidence type="ECO:0000313" key="5">
    <source>
        <dbReference type="Proteomes" id="UP000580474"/>
    </source>
</evidence>
<dbReference type="GO" id="GO:0003747">
    <property type="term" value="F:translation release factor activity"/>
    <property type="evidence" value="ECO:0007669"/>
    <property type="project" value="InterPro"/>
</dbReference>
<evidence type="ECO:0000256" key="2">
    <source>
        <dbReference type="SAM" id="MobiDB-lite"/>
    </source>
</evidence>
<dbReference type="Proteomes" id="UP000580474">
    <property type="component" value="Unassembled WGS sequence"/>
</dbReference>
<evidence type="ECO:0000313" key="4">
    <source>
        <dbReference type="EMBL" id="MBB5071653.1"/>
    </source>
</evidence>
<dbReference type="InterPro" id="IPR000352">
    <property type="entry name" value="Pep_chain_release_fac_I"/>
</dbReference>
<dbReference type="InterPro" id="IPR045853">
    <property type="entry name" value="Pep_chain_release_fac_I_sf"/>
</dbReference>
<proteinExistence type="inferred from homology"/>
<name>A0A840NNK2_9PSEU</name>
<keyword evidence="5" id="KW-1185">Reference proteome</keyword>
<dbReference type="PANTHER" id="PTHR47814:SF1">
    <property type="entry name" value="PEPTIDYL-TRNA HYDROLASE ARFB"/>
    <property type="match status" value="1"/>
</dbReference>
<dbReference type="GO" id="GO:0072344">
    <property type="term" value="P:rescue of stalled ribosome"/>
    <property type="evidence" value="ECO:0007669"/>
    <property type="project" value="TreeGrafter"/>
</dbReference>
<dbReference type="AlphaFoldDB" id="A0A840NNK2"/>
<dbReference type="NCBIfam" id="NF006718">
    <property type="entry name" value="PRK09256.1"/>
    <property type="match status" value="1"/>
</dbReference>
<accession>A0A840NNK2</accession>
<dbReference type="SUPFAM" id="SSF75620">
    <property type="entry name" value="Release factor"/>
    <property type="match status" value="1"/>
</dbReference>
<dbReference type="EMBL" id="JACHIV010000001">
    <property type="protein sequence ID" value="MBB5071653.1"/>
    <property type="molecule type" value="Genomic_DNA"/>
</dbReference>
<organism evidence="4 5">
    <name type="scientific">Saccharopolyspora gloriosae</name>
    <dbReference type="NCBI Taxonomy" id="455344"/>
    <lineage>
        <taxon>Bacteria</taxon>
        <taxon>Bacillati</taxon>
        <taxon>Actinomycetota</taxon>
        <taxon>Actinomycetes</taxon>
        <taxon>Pseudonocardiales</taxon>
        <taxon>Pseudonocardiaceae</taxon>
        <taxon>Saccharopolyspora</taxon>
    </lineage>
</organism>
<dbReference type="Pfam" id="PF00472">
    <property type="entry name" value="RF-1"/>
    <property type="match status" value="1"/>
</dbReference>
<reference evidence="4 5" key="1">
    <citation type="submission" date="2020-08" db="EMBL/GenBank/DDBJ databases">
        <title>Sequencing the genomes of 1000 actinobacteria strains.</title>
        <authorList>
            <person name="Klenk H.-P."/>
        </authorList>
    </citation>
    <scope>NUCLEOTIDE SEQUENCE [LARGE SCALE GENOMIC DNA]</scope>
    <source>
        <strain evidence="4 5">DSM 45582</strain>
    </source>
</reference>
<sequence>MPEDLRITSKLTVPAAELFERFSRSSGPGGQHVNTTDSRVELVFDLANSKIPEPTRDRALSRLESRLVNGVLTVVASEHRSQLLNRTAARERLAALLAEAIAPEPPPRRRTKPTAGSRRRRLDGKKRRGQVKQWRRRGDPGDG</sequence>
<evidence type="ECO:0000259" key="3">
    <source>
        <dbReference type="Pfam" id="PF00472"/>
    </source>
</evidence>
<dbReference type="Gene3D" id="3.30.160.20">
    <property type="match status" value="1"/>
</dbReference>
<evidence type="ECO:0000256" key="1">
    <source>
        <dbReference type="ARBA" id="ARBA00010835"/>
    </source>
</evidence>
<comment type="similarity">
    <text evidence="1">Belongs to the prokaryotic/mitochondrial release factor family.</text>
</comment>
<gene>
    <name evidence="4" type="ORF">BJ969_004741</name>
</gene>
<feature type="region of interest" description="Disordered" evidence="2">
    <location>
        <begin position="98"/>
        <end position="143"/>
    </location>
</feature>
<feature type="compositionally biased region" description="Basic residues" evidence="2">
    <location>
        <begin position="108"/>
        <end position="135"/>
    </location>
</feature>
<dbReference type="RefSeq" id="WP_184482148.1">
    <property type="nucleotide sequence ID" value="NZ_JACHIV010000001.1"/>
</dbReference>
<feature type="domain" description="Prokaryotic-type class I peptide chain release factors" evidence="3">
    <location>
        <begin position="10"/>
        <end position="135"/>
    </location>
</feature>
<comment type="caution">
    <text evidence="4">The sequence shown here is derived from an EMBL/GenBank/DDBJ whole genome shotgun (WGS) entry which is preliminary data.</text>
</comment>
<dbReference type="PANTHER" id="PTHR47814">
    <property type="entry name" value="PEPTIDYL-TRNA HYDROLASE ARFB"/>
    <property type="match status" value="1"/>
</dbReference>
<dbReference type="GO" id="GO:0043022">
    <property type="term" value="F:ribosome binding"/>
    <property type="evidence" value="ECO:0007669"/>
    <property type="project" value="TreeGrafter"/>
</dbReference>
<dbReference type="GO" id="GO:0004045">
    <property type="term" value="F:peptidyl-tRNA hydrolase activity"/>
    <property type="evidence" value="ECO:0007669"/>
    <property type="project" value="TreeGrafter"/>
</dbReference>
<protein>
    <submittedName>
        <fullName evidence="4">Ribosome-associated protein</fullName>
    </submittedName>
</protein>